<evidence type="ECO:0000313" key="3">
    <source>
        <dbReference type="Proteomes" id="UP000192455"/>
    </source>
</evidence>
<name>A0A1R3WB79_9RHOB</name>
<gene>
    <name evidence="2" type="ORF">SAMN05421849_0261</name>
</gene>
<dbReference type="RefSeq" id="WP_076646557.1">
    <property type="nucleotide sequence ID" value="NZ_FTPS01000001.1"/>
</dbReference>
<feature type="transmembrane region" description="Helical" evidence="1">
    <location>
        <begin position="60"/>
        <end position="83"/>
    </location>
</feature>
<keyword evidence="1" id="KW-1133">Transmembrane helix</keyword>
<organism evidence="2 3">
    <name type="scientific">Pontibaca methylaminivorans</name>
    <dbReference type="NCBI Taxonomy" id="515897"/>
    <lineage>
        <taxon>Bacteria</taxon>
        <taxon>Pseudomonadati</taxon>
        <taxon>Pseudomonadota</taxon>
        <taxon>Alphaproteobacteria</taxon>
        <taxon>Rhodobacterales</taxon>
        <taxon>Roseobacteraceae</taxon>
        <taxon>Pontibaca</taxon>
    </lineage>
</organism>
<evidence type="ECO:0000313" key="2">
    <source>
        <dbReference type="EMBL" id="SIT75060.1"/>
    </source>
</evidence>
<keyword evidence="1" id="KW-0812">Transmembrane</keyword>
<dbReference type="EMBL" id="FTPS01000001">
    <property type="protein sequence ID" value="SIT75060.1"/>
    <property type="molecule type" value="Genomic_DNA"/>
</dbReference>
<feature type="transmembrane region" description="Helical" evidence="1">
    <location>
        <begin position="35"/>
        <end position="53"/>
    </location>
</feature>
<accession>A0A1R3WB79</accession>
<dbReference type="OrthoDB" id="7869508at2"/>
<dbReference type="AlphaFoldDB" id="A0A1R3WB79"/>
<feature type="transmembrane region" description="Helical" evidence="1">
    <location>
        <begin position="123"/>
        <end position="141"/>
    </location>
</feature>
<protein>
    <submittedName>
        <fullName evidence="2">Uncharacterized protein</fullName>
    </submittedName>
</protein>
<evidence type="ECO:0000256" key="1">
    <source>
        <dbReference type="SAM" id="Phobius"/>
    </source>
</evidence>
<dbReference type="NCBIfam" id="NF033773">
    <property type="entry name" value="tellur_TrgA"/>
    <property type="match status" value="1"/>
</dbReference>
<dbReference type="STRING" id="515897.SAMN05421849_0261"/>
<dbReference type="InterPro" id="IPR047784">
    <property type="entry name" value="TrgA"/>
</dbReference>
<proteinExistence type="predicted"/>
<keyword evidence="1" id="KW-0472">Membrane</keyword>
<dbReference type="Proteomes" id="UP000192455">
    <property type="component" value="Unassembled WGS sequence"/>
</dbReference>
<reference evidence="2 3" key="1">
    <citation type="submission" date="2017-01" db="EMBL/GenBank/DDBJ databases">
        <authorList>
            <person name="Mah S.A."/>
            <person name="Swanson W.J."/>
            <person name="Moy G.W."/>
            <person name="Vacquier V.D."/>
        </authorList>
    </citation>
    <scope>NUCLEOTIDE SEQUENCE [LARGE SCALE GENOMIC DNA]</scope>
    <source>
        <strain evidence="2 3">DSM 21219</strain>
    </source>
</reference>
<sequence>MPDAARLVAALSLALVALLLAPQIARFLPAGLSPLRFMAASAIIGFICGWSFLGCRAGRGILAAIAGGVTGVALLALGSAALLGCFDMIGQAGHMRLRGPLDAVEALVTLGTGRLLDFGDLPLVAQMFAGALFAGLATEYAKRRWR</sequence>
<keyword evidence="3" id="KW-1185">Reference proteome</keyword>